<dbReference type="AlphaFoldDB" id="A0AAV0BNZ3"/>
<dbReference type="GO" id="GO:0005797">
    <property type="term" value="C:Golgi medial cisterna"/>
    <property type="evidence" value="ECO:0007669"/>
    <property type="project" value="TreeGrafter"/>
</dbReference>
<dbReference type="InterPro" id="IPR026705">
    <property type="entry name" value="Hid-1/Ecm30"/>
</dbReference>
<comment type="caution">
    <text evidence="2">The sequence shown here is derived from an EMBL/GenBank/DDBJ whole genome shotgun (WGS) entry which is preliminary data.</text>
</comment>
<feature type="region of interest" description="Disordered" evidence="1">
    <location>
        <begin position="173"/>
        <end position="203"/>
    </location>
</feature>
<dbReference type="PANTHER" id="PTHR21575">
    <property type="entry name" value="PROTEIN HID1"/>
    <property type="match status" value="1"/>
</dbReference>
<reference evidence="2" key="1">
    <citation type="submission" date="2022-06" db="EMBL/GenBank/DDBJ databases">
        <authorList>
            <consortium name="SYNGENTA / RWTH Aachen University"/>
        </authorList>
    </citation>
    <scope>NUCLEOTIDE SEQUENCE</scope>
</reference>
<protein>
    <submittedName>
        <fullName evidence="2">Expressed protein</fullName>
    </submittedName>
</protein>
<evidence type="ECO:0000313" key="3">
    <source>
        <dbReference type="Proteomes" id="UP001153365"/>
    </source>
</evidence>
<feature type="compositionally biased region" description="Basic and acidic residues" evidence="1">
    <location>
        <begin position="185"/>
        <end position="195"/>
    </location>
</feature>
<evidence type="ECO:0000256" key="1">
    <source>
        <dbReference type="SAM" id="MobiDB-lite"/>
    </source>
</evidence>
<name>A0AAV0BNZ3_PHAPC</name>
<dbReference type="GO" id="GO:0000138">
    <property type="term" value="C:Golgi trans cisterna"/>
    <property type="evidence" value="ECO:0007669"/>
    <property type="project" value="TreeGrafter"/>
</dbReference>
<gene>
    <name evidence="2" type="ORF">PPACK8108_LOCUS22995</name>
</gene>
<accession>A0AAV0BNZ3</accession>
<dbReference type="PANTHER" id="PTHR21575:SF12">
    <property type="entry name" value="PROTEIN HID1"/>
    <property type="match status" value="1"/>
</dbReference>
<dbReference type="EMBL" id="CALTRL010005952">
    <property type="protein sequence ID" value="CAH7688091.1"/>
    <property type="molecule type" value="Genomic_DNA"/>
</dbReference>
<sequence length="227" mass="25315">MTSVLDFAKKNLGLAADPKLQFHATALNQLHSSKHPIPVTDKSYWSTYYSVFDFASEVPTLIPISKLCKAIRDRPENVSTLINLVSRTLLLIIAMLRLAVLILKLSSSLKSQIKSFSLKVSTSIYNGAVEIAGVRSNPNVPRGPTREILNCIRVLSRLIPLLMEEPMFKDSITSPSARHPLNSDSDWRKSNDSNKESQQSVTVKMIGSRIEPQLVIDEALLQRNPIH</sequence>
<dbReference type="Proteomes" id="UP001153365">
    <property type="component" value="Unassembled WGS sequence"/>
</dbReference>
<dbReference type="GO" id="GO:0016020">
    <property type="term" value="C:membrane"/>
    <property type="evidence" value="ECO:0007669"/>
    <property type="project" value="TreeGrafter"/>
</dbReference>
<evidence type="ECO:0000313" key="2">
    <source>
        <dbReference type="EMBL" id="CAH7688091.1"/>
    </source>
</evidence>
<proteinExistence type="predicted"/>
<organism evidence="2 3">
    <name type="scientific">Phakopsora pachyrhizi</name>
    <name type="common">Asian soybean rust disease fungus</name>
    <dbReference type="NCBI Taxonomy" id="170000"/>
    <lineage>
        <taxon>Eukaryota</taxon>
        <taxon>Fungi</taxon>
        <taxon>Dikarya</taxon>
        <taxon>Basidiomycota</taxon>
        <taxon>Pucciniomycotina</taxon>
        <taxon>Pucciniomycetes</taxon>
        <taxon>Pucciniales</taxon>
        <taxon>Phakopsoraceae</taxon>
        <taxon>Phakopsora</taxon>
    </lineage>
</organism>
<keyword evidence="3" id="KW-1185">Reference proteome</keyword>